<feature type="compositionally biased region" description="Acidic residues" evidence="3">
    <location>
        <begin position="340"/>
        <end position="354"/>
    </location>
</feature>
<feature type="region of interest" description="Disordered" evidence="3">
    <location>
        <begin position="452"/>
        <end position="505"/>
    </location>
</feature>
<feature type="compositionally biased region" description="Polar residues" evidence="3">
    <location>
        <begin position="287"/>
        <end position="303"/>
    </location>
</feature>
<evidence type="ECO:0000313" key="6">
    <source>
        <dbReference type="Proteomes" id="UP001642483"/>
    </source>
</evidence>
<dbReference type="CDD" id="cd16907">
    <property type="entry name" value="YEATS_YEATS2_like"/>
    <property type="match status" value="1"/>
</dbReference>
<dbReference type="InterPro" id="IPR005033">
    <property type="entry name" value="YEATS"/>
</dbReference>
<evidence type="ECO:0000259" key="4">
    <source>
        <dbReference type="PROSITE" id="PS51037"/>
    </source>
</evidence>
<dbReference type="Proteomes" id="UP001642483">
    <property type="component" value="Unassembled WGS sequence"/>
</dbReference>
<dbReference type="PANTHER" id="PTHR23195">
    <property type="entry name" value="YEATS DOMAIN"/>
    <property type="match status" value="1"/>
</dbReference>
<feature type="compositionally biased region" description="Low complexity" evidence="3">
    <location>
        <begin position="459"/>
        <end position="476"/>
    </location>
</feature>
<dbReference type="InterPro" id="IPR038704">
    <property type="entry name" value="YEAST_sf"/>
</dbReference>
<feature type="region of interest" description="Disordered" evidence="3">
    <location>
        <begin position="257"/>
        <end position="307"/>
    </location>
</feature>
<comment type="subcellular location">
    <subcellularLocation>
        <location evidence="2">Nucleus</location>
    </subcellularLocation>
</comment>
<dbReference type="EMBL" id="CAWYQH010000174">
    <property type="protein sequence ID" value="CAK8698183.1"/>
    <property type="molecule type" value="Genomic_DNA"/>
</dbReference>
<feature type="compositionally biased region" description="Polar residues" evidence="3">
    <location>
        <begin position="31"/>
        <end position="44"/>
    </location>
</feature>
<feature type="compositionally biased region" description="Basic and acidic residues" evidence="3">
    <location>
        <begin position="266"/>
        <end position="285"/>
    </location>
</feature>
<sequence length="1230" mass="134178">MRAKYISSNSRNVLRKAVTSVLSKNAPPEQALTTSNVPAEQDQTNSVAINKPHELQSVTEACVREEIQKENEDEKTEDDQDITSLAKSPPYTSTADKLGGRHRIKKRVVVGNISKYIPPDKREGNDRSTHKWMVYVRGGEDEPRIDHFVRKVWFFLHPSYRPNDLVEVTEAPFHLTRRGWGEFPIRVQLHFCDPRNRRIDIIHQLRLDRTYTGLQTLGAETVCDIELEQSTVGLKIENLLSEPDVAYAQPCHEAMNTEEGNEVQADDLKNDERNQDDSANDKENTELDQTGSTDTPTATSNPRNDVAEMVESKVIIEKKQMEKLSNGVDNESMMPARNETEEEMDVDEENEADVSEPPAASPDKRRRRRKGDSCNITSPELAAPGSPKEALPVKLLDDSIERIEPNQNEETQDSGKTANDATASEATTLSTAEEKEEDIMEIIKDNKISAGENSEVSKLKSTPSSLTTNSTTNNSTADNGVLNKISTPPLLESNNNSPTEPAEKTKPVLTVINPSFSTQTKKCIILSPSNTGNQSASARLRSFSADGNIIASSSVHGKKIVYLKNSKSELPNTTGVLTSPNTSGNTPSKFVVVRPRSDSLIEVSNTELKAPTGGKSSVTILKPLLMNNAQLSNPGPIVLGRKRAASYVPSSSSGAVVLSMIPDKRRKLSNGAALIGSPVTTKIAVPLSSIVKNISSQSASSSTAPSVTTLPISAQIPNVPVMRNSPAVTVSNQVNGSVMADSVQQANTSSVLNPPAVPESLPGKPIKSPAIHKSYILKNTKQGLVVVSQNPAVNDGPKPTETALSTEGNSTQKKALSQQQLLSLMALQSALLGGAVSVNKPMQIKIEKPTGQHANLPTTKKNSNQQFVLTTVTNEQGKKQLALVSADRMKETEAFTSVSISTTSSSKDTLANGSEGSSSSSFPMQHGKTNASESVPLHKAIGNKILRRKINDLVKDALPLAARCVPLVRKGRNITNYPFCAETESDFLEWNIGKQRAAERQRASLIHRVLTYVKEASTTEIKTPVPSKRFIINWCLTRGYSVFTDEYVEDAEDSAKEEAPPLVKYPTPSLSCHEKLTKSLQFDCAKVTPIRESDADEIDIISVTPPTKFEAIKEEPTDAFPANKNAKCCVHSAKEIRAIDEMANQIEVKFDPAPIASDIDGPLSQIVLMKAMELFVSGLMRESLASSLTRRDGENRIQRVLSEQIEVLDVVQALQTCDLLDTFTDKYMGV</sequence>
<keyword evidence="1 2" id="KW-0539">Nucleus</keyword>
<comment type="caution">
    <text evidence="5">The sequence shown here is derived from an EMBL/GenBank/DDBJ whole genome shotgun (WGS) entry which is preliminary data.</text>
</comment>
<feature type="region of interest" description="Disordered" evidence="3">
    <location>
        <begin position="897"/>
        <end position="934"/>
    </location>
</feature>
<feature type="region of interest" description="Disordered" evidence="3">
    <location>
        <begin position="24"/>
        <end position="44"/>
    </location>
</feature>
<keyword evidence="6" id="KW-1185">Reference proteome</keyword>
<feature type="compositionally biased region" description="Low complexity" evidence="3">
    <location>
        <begin position="421"/>
        <end position="431"/>
    </location>
</feature>
<dbReference type="Gene3D" id="2.60.40.1970">
    <property type="entry name" value="YEATS domain"/>
    <property type="match status" value="1"/>
</dbReference>
<gene>
    <name evidence="5" type="ORF">CVLEPA_LOCUS31649</name>
</gene>
<dbReference type="Pfam" id="PF03366">
    <property type="entry name" value="YEATS"/>
    <property type="match status" value="1"/>
</dbReference>
<dbReference type="InterPro" id="IPR055127">
    <property type="entry name" value="YEATS2_3HBD"/>
</dbReference>
<feature type="region of interest" description="Disordered" evidence="3">
    <location>
        <begin position="69"/>
        <end position="99"/>
    </location>
</feature>
<feature type="region of interest" description="Disordered" evidence="3">
    <location>
        <begin position="790"/>
        <end position="810"/>
    </location>
</feature>
<reference evidence="5 6" key="1">
    <citation type="submission" date="2024-02" db="EMBL/GenBank/DDBJ databases">
        <authorList>
            <person name="Daric V."/>
            <person name="Darras S."/>
        </authorList>
    </citation>
    <scope>NUCLEOTIDE SEQUENCE [LARGE SCALE GENOMIC DNA]</scope>
</reference>
<dbReference type="PROSITE" id="PS51037">
    <property type="entry name" value="YEATS"/>
    <property type="match status" value="1"/>
</dbReference>
<evidence type="ECO:0000313" key="5">
    <source>
        <dbReference type="EMBL" id="CAK8698183.1"/>
    </source>
</evidence>
<feature type="compositionally biased region" description="Low complexity" evidence="3">
    <location>
        <begin position="897"/>
        <end position="906"/>
    </location>
</feature>
<organism evidence="5 6">
    <name type="scientific">Clavelina lepadiformis</name>
    <name type="common">Light-bulb sea squirt</name>
    <name type="synonym">Ascidia lepadiformis</name>
    <dbReference type="NCBI Taxonomy" id="159417"/>
    <lineage>
        <taxon>Eukaryota</taxon>
        <taxon>Metazoa</taxon>
        <taxon>Chordata</taxon>
        <taxon>Tunicata</taxon>
        <taxon>Ascidiacea</taxon>
        <taxon>Aplousobranchia</taxon>
        <taxon>Clavelinidae</taxon>
        <taxon>Clavelina</taxon>
    </lineage>
</organism>
<dbReference type="Pfam" id="PF22951">
    <property type="entry name" value="3HBD"/>
    <property type="match status" value="1"/>
</dbReference>
<feature type="compositionally biased region" description="Polar residues" evidence="3">
    <location>
        <begin position="82"/>
        <end position="95"/>
    </location>
</feature>
<feature type="region of interest" description="Disordered" evidence="3">
    <location>
        <begin position="404"/>
        <end position="437"/>
    </location>
</feature>
<proteinExistence type="predicted"/>
<feature type="domain" description="YEATS" evidence="4">
    <location>
        <begin position="98"/>
        <end position="243"/>
    </location>
</feature>
<evidence type="ECO:0000256" key="2">
    <source>
        <dbReference type="PROSITE-ProRule" id="PRU00376"/>
    </source>
</evidence>
<evidence type="ECO:0000256" key="1">
    <source>
        <dbReference type="ARBA" id="ARBA00023242"/>
    </source>
</evidence>
<accession>A0ABP0H2H2</accession>
<evidence type="ECO:0000256" key="3">
    <source>
        <dbReference type="SAM" id="MobiDB-lite"/>
    </source>
</evidence>
<name>A0ABP0H2H2_CLALP</name>
<feature type="compositionally biased region" description="Polar residues" evidence="3">
    <location>
        <begin position="405"/>
        <end position="420"/>
    </location>
</feature>
<dbReference type="InterPro" id="IPR055129">
    <property type="entry name" value="YEATS_dom"/>
</dbReference>
<feature type="region of interest" description="Disordered" evidence="3">
    <location>
        <begin position="320"/>
        <end position="390"/>
    </location>
</feature>
<protein>
    <recommendedName>
        <fullName evidence="4">YEATS domain-containing protein</fullName>
    </recommendedName>
</protein>